<dbReference type="KEGG" id="mpp:MICPUCDRAFT_39930"/>
<feature type="compositionally biased region" description="Gly residues" evidence="2">
    <location>
        <begin position="215"/>
        <end position="224"/>
    </location>
</feature>
<dbReference type="EMBL" id="GG663739">
    <property type="protein sequence ID" value="EEH57075.1"/>
    <property type="molecule type" value="Genomic_DNA"/>
</dbReference>
<dbReference type="Proteomes" id="UP000001876">
    <property type="component" value="Unassembled WGS sequence"/>
</dbReference>
<proteinExistence type="predicted"/>
<evidence type="ECO:0000256" key="2">
    <source>
        <dbReference type="SAM" id="MobiDB-lite"/>
    </source>
</evidence>
<dbReference type="PANTHER" id="PTHR23159:SF60">
    <property type="entry name" value="SPINDLE ASSEMBLY ABNORMAL PROTEIN 4"/>
    <property type="match status" value="1"/>
</dbReference>
<dbReference type="AlphaFoldDB" id="C1MS42"/>
<evidence type="ECO:0000313" key="3">
    <source>
        <dbReference type="EMBL" id="EEH57075.1"/>
    </source>
</evidence>
<name>C1MS42_MICPC</name>
<evidence type="ECO:0000313" key="4">
    <source>
        <dbReference type="Proteomes" id="UP000001876"/>
    </source>
</evidence>
<feature type="coiled-coil region" evidence="1">
    <location>
        <begin position="697"/>
        <end position="724"/>
    </location>
</feature>
<dbReference type="RefSeq" id="XP_003058620.1">
    <property type="nucleotide sequence ID" value="XM_003058574.1"/>
</dbReference>
<feature type="compositionally biased region" description="Low complexity" evidence="2">
    <location>
        <begin position="14"/>
        <end position="26"/>
    </location>
</feature>
<accession>C1MS42</accession>
<feature type="region of interest" description="Disordered" evidence="2">
    <location>
        <begin position="290"/>
        <end position="323"/>
    </location>
</feature>
<feature type="compositionally biased region" description="Basic and acidic residues" evidence="2">
    <location>
        <begin position="862"/>
        <end position="873"/>
    </location>
</feature>
<feature type="region of interest" description="Disordered" evidence="2">
    <location>
        <begin position="211"/>
        <end position="268"/>
    </location>
</feature>
<dbReference type="OrthoDB" id="10692306at2759"/>
<feature type="coiled-coil region" evidence="1">
    <location>
        <begin position="538"/>
        <end position="572"/>
    </location>
</feature>
<keyword evidence="4" id="KW-1185">Reference proteome</keyword>
<protein>
    <submittedName>
        <fullName evidence="3">Predicted protein</fullName>
    </submittedName>
</protein>
<feature type="region of interest" description="Disordered" evidence="2">
    <location>
        <begin position="807"/>
        <end position="873"/>
    </location>
</feature>
<feature type="region of interest" description="Disordered" evidence="2">
    <location>
        <begin position="1"/>
        <end position="26"/>
    </location>
</feature>
<keyword evidence="1" id="KW-0175">Coiled coil</keyword>
<reference evidence="3 4" key="1">
    <citation type="journal article" date="2009" name="Science">
        <title>Green evolution and dynamic adaptations revealed by genomes of the marine picoeukaryotes Micromonas.</title>
        <authorList>
            <person name="Worden A.Z."/>
            <person name="Lee J.H."/>
            <person name="Mock T."/>
            <person name="Rouze P."/>
            <person name="Simmons M.P."/>
            <person name="Aerts A.L."/>
            <person name="Allen A.E."/>
            <person name="Cuvelier M.L."/>
            <person name="Derelle E."/>
            <person name="Everett M.V."/>
            <person name="Foulon E."/>
            <person name="Grimwood J."/>
            <person name="Gundlach H."/>
            <person name="Henrissat B."/>
            <person name="Napoli C."/>
            <person name="McDonald S.M."/>
            <person name="Parker M.S."/>
            <person name="Rombauts S."/>
            <person name="Salamov A."/>
            <person name="Von Dassow P."/>
            <person name="Badger J.H."/>
            <person name="Coutinho P.M."/>
            <person name="Demir E."/>
            <person name="Dubchak I."/>
            <person name="Gentemann C."/>
            <person name="Eikrem W."/>
            <person name="Gready J.E."/>
            <person name="John U."/>
            <person name="Lanier W."/>
            <person name="Lindquist E.A."/>
            <person name="Lucas S."/>
            <person name="Mayer K.F."/>
            <person name="Moreau H."/>
            <person name="Not F."/>
            <person name="Otillar R."/>
            <person name="Panaud O."/>
            <person name="Pangilinan J."/>
            <person name="Paulsen I."/>
            <person name="Piegu B."/>
            <person name="Poliakov A."/>
            <person name="Robbens S."/>
            <person name="Schmutz J."/>
            <person name="Toulza E."/>
            <person name="Wyss T."/>
            <person name="Zelensky A."/>
            <person name="Zhou K."/>
            <person name="Armbrust E.V."/>
            <person name="Bhattacharya D."/>
            <person name="Goodenough U.W."/>
            <person name="Van de Peer Y."/>
            <person name="Grigoriev I.V."/>
        </authorList>
    </citation>
    <scope>NUCLEOTIDE SEQUENCE [LARGE SCALE GENOMIC DNA]</scope>
    <source>
        <strain evidence="3 4">CCMP1545</strain>
    </source>
</reference>
<evidence type="ECO:0000256" key="1">
    <source>
        <dbReference type="SAM" id="Coils"/>
    </source>
</evidence>
<gene>
    <name evidence="3" type="ORF">MICPUCDRAFT_39930</name>
</gene>
<sequence length="893" mass="94053">MPPPRLSEPRARSRVAAPTTSTTSAAIVEAAKTIRDVLARGLEPRVPKRDAASSKENAVPTRGAPLLAKFREMQADRAEQDRVVAALRAMILKNASAAGAPTTDAAIDAEVNAALFPGVRVDANDPSRTIAPGASREMLMREVRLLRAARAKGAVTEMTDGPKRLGGGGEYAARAELQRVAKALEDIAVAASLDADVDDETKAAAAAAASRRRAAGGGVAAGGAGRRKSVPGGRARAPVATPPPRRHSSGGPTPPGSEGARTPTAGTDAFSHGALALVEVEARLRRQLESQSAKLEDAQRRMDEARAAESEREARESRASADAAKRAVEAADARAAAAEARAKDAHAIADAKARAAEAVAEARANAAATEAKAAAAVAETNAKANAEMELLKRSATLERAASRRAYEEISASMAMTPRSPMPMGFPPATPTTPGADSATYYERGGGEFGTTTPFAAKDVVDDVVDELRAEIAREVDREEKNEKLKRELDALHEKTVMDSKHRDAALVARMTATIADISRSSADAQVKRTRAALEEALSENLSAHAATAAENAKKLEEDIAATRDEARRVADRLAAMDATQRDASLAATAAVGDATTAVKETRALQRKLVAAQMDAKLGWQEVQKLHLAKMERLAGKLGRLDERERDLANELAETRVRLEVETREHARAREAMERVAIDLEAERAARRDAELSAAKAAHAAANARDAATREISKAREDASRAVAQNRARFESFAAGGSMTRAAAAQAAIIESLHGELAESERRTSSVEADLFESMRRLRGYAGDLSAARSELVMLRAELARRRADDARRAKARGGGKGVGAAFEPGVAPDDETGTPRGDDDEDDVGAASGGGASAANAMDASPDTKKAMAASEDARRTLVELTGGAESDFYDER</sequence>
<dbReference type="OMA" id="MNERMAE"/>
<dbReference type="PANTHER" id="PTHR23159">
    <property type="entry name" value="CENTROSOMAL PROTEIN 2"/>
    <property type="match status" value="1"/>
</dbReference>
<organism evidence="4">
    <name type="scientific">Micromonas pusilla (strain CCMP1545)</name>
    <name type="common">Picoplanktonic green alga</name>
    <dbReference type="NCBI Taxonomy" id="564608"/>
    <lineage>
        <taxon>Eukaryota</taxon>
        <taxon>Viridiplantae</taxon>
        <taxon>Chlorophyta</taxon>
        <taxon>Mamiellophyceae</taxon>
        <taxon>Mamiellales</taxon>
        <taxon>Mamiellaceae</taxon>
        <taxon>Micromonas</taxon>
    </lineage>
</organism>
<feature type="compositionally biased region" description="Acidic residues" evidence="2">
    <location>
        <begin position="828"/>
        <end position="844"/>
    </location>
</feature>
<dbReference type="GeneID" id="9684421"/>